<comment type="caution">
    <text evidence="2">The sequence shown here is derived from an EMBL/GenBank/DDBJ whole genome shotgun (WGS) entry which is preliminary data.</text>
</comment>
<keyword evidence="3" id="KW-1185">Reference proteome</keyword>
<name>A0AAD7G3S6_MYCRO</name>
<evidence type="ECO:0000256" key="1">
    <source>
        <dbReference type="SAM" id="MobiDB-lite"/>
    </source>
</evidence>
<reference evidence="2" key="1">
    <citation type="submission" date="2023-03" db="EMBL/GenBank/DDBJ databases">
        <title>Massive genome expansion in bonnet fungi (Mycena s.s.) driven by repeated elements and novel gene families across ecological guilds.</title>
        <authorList>
            <consortium name="Lawrence Berkeley National Laboratory"/>
            <person name="Harder C.B."/>
            <person name="Miyauchi S."/>
            <person name="Viragh M."/>
            <person name="Kuo A."/>
            <person name="Thoen E."/>
            <person name="Andreopoulos B."/>
            <person name="Lu D."/>
            <person name="Skrede I."/>
            <person name="Drula E."/>
            <person name="Henrissat B."/>
            <person name="Morin E."/>
            <person name="Kohler A."/>
            <person name="Barry K."/>
            <person name="LaButti K."/>
            <person name="Morin E."/>
            <person name="Salamov A."/>
            <person name="Lipzen A."/>
            <person name="Mereny Z."/>
            <person name="Hegedus B."/>
            <person name="Baldrian P."/>
            <person name="Stursova M."/>
            <person name="Weitz H."/>
            <person name="Taylor A."/>
            <person name="Grigoriev I.V."/>
            <person name="Nagy L.G."/>
            <person name="Martin F."/>
            <person name="Kauserud H."/>
        </authorList>
    </citation>
    <scope>NUCLEOTIDE SEQUENCE</scope>
    <source>
        <strain evidence="2">CBHHK067</strain>
    </source>
</reference>
<protein>
    <submittedName>
        <fullName evidence="2">Uncharacterized protein</fullName>
    </submittedName>
</protein>
<accession>A0AAD7G3S6</accession>
<evidence type="ECO:0000313" key="2">
    <source>
        <dbReference type="EMBL" id="KAJ7653446.1"/>
    </source>
</evidence>
<gene>
    <name evidence="2" type="ORF">B0H17DRAFT_1147097</name>
</gene>
<dbReference type="AlphaFoldDB" id="A0AAD7G3S6"/>
<dbReference type="EMBL" id="JARKIE010000335">
    <property type="protein sequence ID" value="KAJ7653446.1"/>
    <property type="molecule type" value="Genomic_DNA"/>
</dbReference>
<evidence type="ECO:0000313" key="3">
    <source>
        <dbReference type="Proteomes" id="UP001221757"/>
    </source>
</evidence>
<organism evidence="2 3">
    <name type="scientific">Mycena rosella</name>
    <name type="common">Pink bonnet</name>
    <name type="synonym">Agaricus rosellus</name>
    <dbReference type="NCBI Taxonomy" id="1033263"/>
    <lineage>
        <taxon>Eukaryota</taxon>
        <taxon>Fungi</taxon>
        <taxon>Dikarya</taxon>
        <taxon>Basidiomycota</taxon>
        <taxon>Agaricomycotina</taxon>
        <taxon>Agaricomycetes</taxon>
        <taxon>Agaricomycetidae</taxon>
        <taxon>Agaricales</taxon>
        <taxon>Marasmiineae</taxon>
        <taxon>Mycenaceae</taxon>
        <taxon>Mycena</taxon>
    </lineage>
</organism>
<proteinExistence type="predicted"/>
<dbReference type="Proteomes" id="UP001221757">
    <property type="component" value="Unassembled WGS sequence"/>
</dbReference>
<sequence>MCPASSSDRKTEHSITSTRSNPFNFWNRGRLHMLSNIQVRLWENITLIGFYSSSGRFPSLVGFPESAIIRGCLRKDETCSARFPRDVYMKTEVDPADGSINGKKQEPMINCVTPDVTYCIRYNTDVTSLLSGTSIKAVVAYISDYVTKASLKIYHIFDTVKDVLKQKYSQYWGDRTREGEFTSSDYADGEFADFQVADRESDGRTISVGEDTEQDRENGDETDRVVLIKSNEGLEEKPGIDVDMPDIQIPGPVDDDWIDHDLDEAGTEEAVGDRSDAVSAHPFQPEHELFKTHCVRTGKDLKNDLDNWDESFTDYNFNEKATQLMKNFNVRYEGNDARDNFAAQDRQKRRAMPMFSRWTKEGDEDDDNTSGWDYGVVMDEVTDNHIIPGPRYLAKEESMSQAEEVMIKSGWTQRCTGSLAELPARFIPKTQVSGNQWKIRINLEKQAALAVKLKNAPAFGKQRKPPIRSNDPGNDINLLNSYYFTKYFKAKEKKA</sequence>
<feature type="region of interest" description="Disordered" evidence="1">
    <location>
        <begin position="200"/>
        <end position="222"/>
    </location>
</feature>